<reference evidence="1 2" key="1">
    <citation type="submission" date="2019-06" db="EMBL/GenBank/DDBJ databases">
        <authorList>
            <person name="Meng X."/>
        </authorList>
    </citation>
    <scope>NUCLEOTIDE SEQUENCE [LARGE SCALE GENOMIC DNA]</scope>
    <source>
        <strain evidence="1 2">M625</strain>
    </source>
</reference>
<evidence type="ECO:0000313" key="2">
    <source>
        <dbReference type="Proteomes" id="UP000315540"/>
    </source>
</evidence>
<comment type="caution">
    <text evidence="1">The sequence shown here is derived from an EMBL/GenBank/DDBJ whole genome shotgun (WGS) entry which is preliminary data.</text>
</comment>
<proteinExistence type="predicted"/>
<evidence type="ECO:0000313" key="1">
    <source>
        <dbReference type="EMBL" id="TPN87395.1"/>
    </source>
</evidence>
<organism evidence="1 2">
    <name type="scientific">Aquimarina algicola</name>
    <dbReference type="NCBI Taxonomy" id="2589995"/>
    <lineage>
        <taxon>Bacteria</taxon>
        <taxon>Pseudomonadati</taxon>
        <taxon>Bacteroidota</taxon>
        <taxon>Flavobacteriia</taxon>
        <taxon>Flavobacteriales</taxon>
        <taxon>Flavobacteriaceae</taxon>
        <taxon>Aquimarina</taxon>
    </lineage>
</organism>
<accession>A0A504JG06</accession>
<name>A0A504JG06_9FLAO</name>
<sequence>MRTTYERFKELREKAQDKLKGHGILKEQLKDAVLEINLMEEYEVPKYKLELVQSIIKSCLTHKPEGDQGIIGTSINKMTYAQLKSLKRSIELL</sequence>
<dbReference type="Proteomes" id="UP000315540">
    <property type="component" value="Unassembled WGS sequence"/>
</dbReference>
<gene>
    <name evidence="1" type="ORF">FHK87_07365</name>
</gene>
<dbReference type="AlphaFoldDB" id="A0A504JG06"/>
<dbReference type="EMBL" id="VFWZ01000002">
    <property type="protein sequence ID" value="TPN87395.1"/>
    <property type="molecule type" value="Genomic_DNA"/>
</dbReference>
<dbReference type="RefSeq" id="WP_140592037.1">
    <property type="nucleotide sequence ID" value="NZ_VFWZ01000002.1"/>
</dbReference>
<keyword evidence="2" id="KW-1185">Reference proteome</keyword>
<protein>
    <submittedName>
        <fullName evidence="1">Uncharacterized protein</fullName>
    </submittedName>
</protein>